<evidence type="ECO:0000256" key="4">
    <source>
        <dbReference type="ARBA" id="ARBA00022692"/>
    </source>
</evidence>
<dbReference type="Pfam" id="PF00528">
    <property type="entry name" value="BPD_transp_1"/>
    <property type="match status" value="1"/>
</dbReference>
<feature type="transmembrane region" description="Helical" evidence="7">
    <location>
        <begin position="254"/>
        <end position="273"/>
    </location>
</feature>
<feature type="transmembrane region" description="Helical" evidence="7">
    <location>
        <begin position="119"/>
        <end position="141"/>
    </location>
</feature>
<reference evidence="9" key="1">
    <citation type="submission" date="2019-09" db="EMBL/GenBank/DDBJ databases">
        <title>Characterisation of the sponge microbiome using genome-centric metagenomics.</title>
        <authorList>
            <person name="Engelberts J.P."/>
            <person name="Robbins S.J."/>
            <person name="De Goeij J.M."/>
            <person name="Aranda M."/>
            <person name="Bell S.C."/>
            <person name="Webster N.S."/>
        </authorList>
    </citation>
    <scope>NUCLEOTIDE SEQUENCE</scope>
    <source>
        <strain evidence="9">SB0662_bin_9</strain>
    </source>
</reference>
<protein>
    <submittedName>
        <fullName evidence="9">Carbohydrate ABC transporter permease</fullName>
    </submittedName>
</protein>
<gene>
    <name evidence="9" type="ORF">F4Y08_17270</name>
</gene>
<evidence type="ECO:0000256" key="6">
    <source>
        <dbReference type="ARBA" id="ARBA00023136"/>
    </source>
</evidence>
<feature type="transmembrane region" description="Helical" evidence="7">
    <location>
        <begin position="25"/>
        <end position="46"/>
    </location>
</feature>
<dbReference type="SUPFAM" id="SSF161098">
    <property type="entry name" value="MetI-like"/>
    <property type="match status" value="1"/>
</dbReference>
<feature type="transmembrane region" description="Helical" evidence="7">
    <location>
        <begin position="88"/>
        <end position="110"/>
    </location>
</feature>
<proteinExistence type="inferred from homology"/>
<dbReference type="GO" id="GO:0005886">
    <property type="term" value="C:plasma membrane"/>
    <property type="evidence" value="ECO:0007669"/>
    <property type="project" value="UniProtKB-SubCell"/>
</dbReference>
<comment type="subcellular location">
    <subcellularLocation>
        <location evidence="1 7">Cell membrane</location>
        <topology evidence="1 7">Multi-pass membrane protein</topology>
    </subcellularLocation>
</comment>
<sequence>MTSSAPALKPAPHITSPWRNLRQGILHVFLGFMTIVALFPFVWMVFASFKPFKELVQSKALLPINWTTENYTEILTRVNFEVAVANSIYSAVTVTVITLLTSSALGFIFAKYRFWGKEYLFILLLSTMMVPFAVVLVPLYITIGDLNLVNKLWGFIITGLWSTFGVFLMRQFMEVIPYEYLDAARIDGASEWRIFFTIIIPLSTSPMAALGIFAFLANWDSFLWPLVVLNTPDKQTLPLLLAGLRSIYWARYDMWSAGSVMTTVPIILVYAFASKYFIRGMALTGIKG</sequence>
<keyword evidence="5 7" id="KW-1133">Transmembrane helix</keyword>
<feature type="domain" description="ABC transmembrane type-1" evidence="8">
    <location>
        <begin position="84"/>
        <end position="273"/>
    </location>
</feature>
<keyword evidence="4 7" id="KW-0812">Transmembrane</keyword>
<keyword evidence="2 7" id="KW-0813">Transport</keyword>
<dbReference type="EMBL" id="VXPY01000122">
    <property type="protein sequence ID" value="MYD92053.1"/>
    <property type="molecule type" value="Genomic_DNA"/>
</dbReference>
<name>A0A6B1DZL4_9CHLR</name>
<keyword evidence="3" id="KW-1003">Cell membrane</keyword>
<feature type="transmembrane region" description="Helical" evidence="7">
    <location>
        <begin position="153"/>
        <end position="173"/>
    </location>
</feature>
<comment type="caution">
    <text evidence="9">The sequence shown here is derived from an EMBL/GenBank/DDBJ whole genome shotgun (WGS) entry which is preliminary data.</text>
</comment>
<feature type="transmembrane region" description="Helical" evidence="7">
    <location>
        <begin position="194"/>
        <end position="217"/>
    </location>
</feature>
<evidence type="ECO:0000256" key="3">
    <source>
        <dbReference type="ARBA" id="ARBA00022475"/>
    </source>
</evidence>
<dbReference type="GO" id="GO:0055085">
    <property type="term" value="P:transmembrane transport"/>
    <property type="evidence" value="ECO:0007669"/>
    <property type="project" value="InterPro"/>
</dbReference>
<dbReference type="AlphaFoldDB" id="A0A6B1DZL4"/>
<evidence type="ECO:0000256" key="1">
    <source>
        <dbReference type="ARBA" id="ARBA00004651"/>
    </source>
</evidence>
<dbReference type="PANTHER" id="PTHR43744:SF12">
    <property type="entry name" value="ABC TRANSPORTER PERMEASE PROTEIN MG189-RELATED"/>
    <property type="match status" value="1"/>
</dbReference>
<evidence type="ECO:0000259" key="8">
    <source>
        <dbReference type="PROSITE" id="PS50928"/>
    </source>
</evidence>
<keyword evidence="6 7" id="KW-0472">Membrane</keyword>
<evidence type="ECO:0000313" key="9">
    <source>
        <dbReference type="EMBL" id="MYD92053.1"/>
    </source>
</evidence>
<dbReference type="PROSITE" id="PS50928">
    <property type="entry name" value="ABC_TM1"/>
    <property type="match status" value="1"/>
</dbReference>
<evidence type="ECO:0000256" key="7">
    <source>
        <dbReference type="RuleBase" id="RU363032"/>
    </source>
</evidence>
<dbReference type="PANTHER" id="PTHR43744">
    <property type="entry name" value="ABC TRANSPORTER PERMEASE PROTEIN MG189-RELATED-RELATED"/>
    <property type="match status" value="1"/>
</dbReference>
<evidence type="ECO:0000256" key="5">
    <source>
        <dbReference type="ARBA" id="ARBA00022989"/>
    </source>
</evidence>
<dbReference type="InterPro" id="IPR035906">
    <property type="entry name" value="MetI-like_sf"/>
</dbReference>
<dbReference type="InterPro" id="IPR000515">
    <property type="entry name" value="MetI-like"/>
</dbReference>
<evidence type="ECO:0000256" key="2">
    <source>
        <dbReference type="ARBA" id="ARBA00022448"/>
    </source>
</evidence>
<dbReference type="CDD" id="cd06261">
    <property type="entry name" value="TM_PBP2"/>
    <property type="match status" value="1"/>
</dbReference>
<comment type="similarity">
    <text evidence="7">Belongs to the binding-protein-dependent transport system permease family.</text>
</comment>
<dbReference type="Gene3D" id="1.10.3720.10">
    <property type="entry name" value="MetI-like"/>
    <property type="match status" value="1"/>
</dbReference>
<organism evidence="9">
    <name type="scientific">Caldilineaceae bacterium SB0662_bin_9</name>
    <dbReference type="NCBI Taxonomy" id="2605258"/>
    <lineage>
        <taxon>Bacteria</taxon>
        <taxon>Bacillati</taxon>
        <taxon>Chloroflexota</taxon>
        <taxon>Caldilineae</taxon>
        <taxon>Caldilineales</taxon>
        <taxon>Caldilineaceae</taxon>
    </lineage>
</organism>
<accession>A0A6B1DZL4</accession>